<dbReference type="Proteomes" id="UP000821845">
    <property type="component" value="Chromosome 11"/>
</dbReference>
<comment type="caution">
    <text evidence="1">The sequence shown here is derived from an EMBL/GenBank/DDBJ whole genome shotgun (WGS) entry which is preliminary data.</text>
</comment>
<gene>
    <name evidence="1" type="ORF">HPB50_015470</name>
</gene>
<proteinExistence type="predicted"/>
<evidence type="ECO:0000313" key="2">
    <source>
        <dbReference type="Proteomes" id="UP000821845"/>
    </source>
</evidence>
<dbReference type="EMBL" id="CM023491">
    <property type="protein sequence ID" value="KAH6941281.1"/>
    <property type="molecule type" value="Genomic_DNA"/>
</dbReference>
<accession>A0ACB7T248</accession>
<evidence type="ECO:0000313" key="1">
    <source>
        <dbReference type="EMBL" id="KAH6941281.1"/>
    </source>
</evidence>
<keyword evidence="2" id="KW-1185">Reference proteome</keyword>
<organism evidence="1 2">
    <name type="scientific">Hyalomma asiaticum</name>
    <name type="common">Tick</name>
    <dbReference type="NCBI Taxonomy" id="266040"/>
    <lineage>
        <taxon>Eukaryota</taxon>
        <taxon>Metazoa</taxon>
        <taxon>Ecdysozoa</taxon>
        <taxon>Arthropoda</taxon>
        <taxon>Chelicerata</taxon>
        <taxon>Arachnida</taxon>
        <taxon>Acari</taxon>
        <taxon>Parasitiformes</taxon>
        <taxon>Ixodida</taxon>
        <taxon>Ixodoidea</taxon>
        <taxon>Ixodidae</taxon>
        <taxon>Hyalomminae</taxon>
        <taxon>Hyalomma</taxon>
    </lineage>
</organism>
<protein>
    <submittedName>
        <fullName evidence="1">Uncharacterized protein</fullName>
    </submittedName>
</protein>
<name>A0ACB7T248_HYAAI</name>
<reference evidence="1" key="1">
    <citation type="submission" date="2020-05" db="EMBL/GenBank/DDBJ databases">
        <title>Large-scale comparative analyses of tick genomes elucidate their genetic diversity and vector capacities.</title>
        <authorList>
            <person name="Jia N."/>
            <person name="Wang J."/>
            <person name="Shi W."/>
            <person name="Du L."/>
            <person name="Sun Y."/>
            <person name="Zhan W."/>
            <person name="Jiang J."/>
            <person name="Wang Q."/>
            <person name="Zhang B."/>
            <person name="Ji P."/>
            <person name="Sakyi L.B."/>
            <person name="Cui X."/>
            <person name="Yuan T."/>
            <person name="Jiang B."/>
            <person name="Yang W."/>
            <person name="Lam T.T.-Y."/>
            <person name="Chang Q."/>
            <person name="Ding S."/>
            <person name="Wang X."/>
            <person name="Zhu J."/>
            <person name="Ruan X."/>
            <person name="Zhao L."/>
            <person name="Wei J."/>
            <person name="Que T."/>
            <person name="Du C."/>
            <person name="Cheng J."/>
            <person name="Dai P."/>
            <person name="Han X."/>
            <person name="Huang E."/>
            <person name="Gao Y."/>
            <person name="Liu J."/>
            <person name="Shao H."/>
            <person name="Ye R."/>
            <person name="Li L."/>
            <person name="Wei W."/>
            <person name="Wang X."/>
            <person name="Wang C."/>
            <person name="Yang T."/>
            <person name="Huo Q."/>
            <person name="Li W."/>
            <person name="Guo W."/>
            <person name="Chen H."/>
            <person name="Zhou L."/>
            <person name="Ni X."/>
            <person name="Tian J."/>
            <person name="Zhou Y."/>
            <person name="Sheng Y."/>
            <person name="Liu T."/>
            <person name="Pan Y."/>
            <person name="Xia L."/>
            <person name="Li J."/>
            <person name="Zhao F."/>
            <person name="Cao W."/>
        </authorList>
    </citation>
    <scope>NUCLEOTIDE SEQUENCE</scope>
    <source>
        <strain evidence="1">Hyas-2018</strain>
    </source>
</reference>
<sequence length="132" mass="15176">MVRSTRPPPPPSVPKYSIMDRSSVGPFCLYGEAKVWVAMCMQLLERHSKRCSILRRPNSSSGRELLVDTRVLEGRVTVRLRTLNQSVPFRGFLIRAMALKGNNWVYFRGLFEKDAKFQDSQYLDCDGHEKVP</sequence>